<evidence type="ECO:0000313" key="2">
    <source>
        <dbReference type="Proteomes" id="UP001165960"/>
    </source>
</evidence>
<organism evidence="1 2">
    <name type="scientific">Entomophthora muscae</name>
    <dbReference type="NCBI Taxonomy" id="34485"/>
    <lineage>
        <taxon>Eukaryota</taxon>
        <taxon>Fungi</taxon>
        <taxon>Fungi incertae sedis</taxon>
        <taxon>Zoopagomycota</taxon>
        <taxon>Entomophthoromycotina</taxon>
        <taxon>Entomophthoromycetes</taxon>
        <taxon>Entomophthorales</taxon>
        <taxon>Entomophthoraceae</taxon>
        <taxon>Entomophthora</taxon>
    </lineage>
</organism>
<proteinExistence type="predicted"/>
<keyword evidence="2" id="KW-1185">Reference proteome</keyword>
<reference evidence="1" key="1">
    <citation type="submission" date="2022-04" db="EMBL/GenBank/DDBJ databases">
        <title>Genome of the entomopathogenic fungus Entomophthora muscae.</title>
        <authorList>
            <person name="Elya C."/>
            <person name="Lovett B.R."/>
            <person name="Lee E."/>
            <person name="Macias A.M."/>
            <person name="Hajek A.E."/>
            <person name="De Bivort B.L."/>
            <person name="Kasson M.T."/>
            <person name="De Fine Licht H.H."/>
            <person name="Stajich J.E."/>
        </authorList>
    </citation>
    <scope>NUCLEOTIDE SEQUENCE</scope>
    <source>
        <strain evidence="1">Berkeley</strain>
    </source>
</reference>
<sequence>MIVLITQLDDEEGGLILVMSQAPKQGIHCKGSLFVHVVGFGNSSQLPSLALSGRVIGLQVTSLLTQNLAGGSSLLIIQRNHSQIRKKLNKKTAKDTVNPKAFSFTKKCLRDSFKKINKNKNPTTSASEKDSDDGFISHSWYESEGDEDPINKKKRKASFKSSPELSPGEHEDDEQH</sequence>
<comment type="caution">
    <text evidence="1">The sequence shown here is derived from an EMBL/GenBank/DDBJ whole genome shotgun (WGS) entry which is preliminary data.</text>
</comment>
<name>A0ACC2TEG5_9FUNG</name>
<dbReference type="Proteomes" id="UP001165960">
    <property type="component" value="Unassembled WGS sequence"/>
</dbReference>
<protein>
    <submittedName>
        <fullName evidence="1">Uncharacterized protein</fullName>
    </submittedName>
</protein>
<accession>A0ACC2TEG5</accession>
<evidence type="ECO:0000313" key="1">
    <source>
        <dbReference type="EMBL" id="KAJ9072961.1"/>
    </source>
</evidence>
<gene>
    <name evidence="1" type="ORF">DSO57_1021589</name>
</gene>
<dbReference type="EMBL" id="QTSX02002945">
    <property type="protein sequence ID" value="KAJ9072961.1"/>
    <property type="molecule type" value="Genomic_DNA"/>
</dbReference>